<keyword evidence="1" id="KW-0812">Transmembrane</keyword>
<feature type="transmembrane region" description="Helical" evidence="1">
    <location>
        <begin position="55"/>
        <end position="75"/>
    </location>
</feature>
<keyword evidence="3" id="KW-1185">Reference proteome</keyword>
<dbReference type="RefSeq" id="WP_307527289.1">
    <property type="nucleotide sequence ID" value="NZ_JAUSZI010000002.1"/>
</dbReference>
<name>A0ABU0T625_9ACTN</name>
<keyword evidence="1" id="KW-0472">Membrane</keyword>
<reference evidence="2 3" key="1">
    <citation type="submission" date="2023-07" db="EMBL/GenBank/DDBJ databases">
        <title>Comparative genomics of wheat-associated soil bacteria to identify genetic determinants of phenazine resistance.</title>
        <authorList>
            <person name="Mouncey N."/>
        </authorList>
    </citation>
    <scope>NUCLEOTIDE SEQUENCE [LARGE SCALE GENOMIC DNA]</scope>
    <source>
        <strain evidence="2 3">V2I4</strain>
    </source>
</reference>
<dbReference type="EMBL" id="JAUSZI010000002">
    <property type="protein sequence ID" value="MDQ1031265.1"/>
    <property type="molecule type" value="Genomic_DNA"/>
</dbReference>
<keyword evidence="1" id="KW-1133">Transmembrane helix</keyword>
<evidence type="ECO:0000256" key="1">
    <source>
        <dbReference type="SAM" id="Phobius"/>
    </source>
</evidence>
<feature type="transmembrane region" description="Helical" evidence="1">
    <location>
        <begin position="5"/>
        <end position="22"/>
    </location>
</feature>
<protein>
    <submittedName>
        <fullName evidence="2">Membrane protein</fullName>
    </submittedName>
</protein>
<accession>A0ABU0T625</accession>
<gene>
    <name evidence="2" type="ORF">QF035_008847</name>
</gene>
<comment type="caution">
    <text evidence="2">The sequence shown here is derived from an EMBL/GenBank/DDBJ whole genome shotgun (WGS) entry which is preliminary data.</text>
</comment>
<evidence type="ECO:0000313" key="3">
    <source>
        <dbReference type="Proteomes" id="UP001230328"/>
    </source>
</evidence>
<dbReference type="Proteomes" id="UP001230328">
    <property type="component" value="Unassembled WGS sequence"/>
</dbReference>
<sequence length="94" mass="10328">MALILLIAGLVIIGLGIVWMFLPRNKREDVEPHGLDVSDILEQINNMLDKFESRYRPGVIMLVVGVALVCLSVFVETREAKDAVTAGHIAASVR</sequence>
<evidence type="ECO:0000313" key="2">
    <source>
        <dbReference type="EMBL" id="MDQ1031265.1"/>
    </source>
</evidence>
<proteinExistence type="predicted"/>
<organism evidence="2 3">
    <name type="scientific">Streptomyces umbrinus</name>
    <dbReference type="NCBI Taxonomy" id="67370"/>
    <lineage>
        <taxon>Bacteria</taxon>
        <taxon>Bacillati</taxon>
        <taxon>Actinomycetota</taxon>
        <taxon>Actinomycetes</taxon>
        <taxon>Kitasatosporales</taxon>
        <taxon>Streptomycetaceae</taxon>
        <taxon>Streptomyces</taxon>
        <taxon>Streptomyces phaeochromogenes group</taxon>
    </lineage>
</organism>